<comment type="caution">
    <text evidence="2">The sequence shown here is derived from an EMBL/GenBank/DDBJ whole genome shotgun (WGS) entry which is preliminary data.</text>
</comment>
<protein>
    <submittedName>
        <fullName evidence="2">Uncharacterized protein</fullName>
    </submittedName>
</protein>
<proteinExistence type="predicted"/>
<name>A0ABQ6CXN4_9HYPH</name>
<evidence type="ECO:0000313" key="2">
    <source>
        <dbReference type="EMBL" id="GLS42852.1"/>
    </source>
</evidence>
<evidence type="ECO:0000313" key="3">
    <source>
        <dbReference type="Proteomes" id="UP001156881"/>
    </source>
</evidence>
<feature type="compositionally biased region" description="Polar residues" evidence="1">
    <location>
        <begin position="51"/>
        <end position="72"/>
    </location>
</feature>
<feature type="region of interest" description="Disordered" evidence="1">
    <location>
        <begin position="45"/>
        <end position="81"/>
    </location>
</feature>
<keyword evidence="3" id="KW-1185">Reference proteome</keyword>
<dbReference type="EMBL" id="BSPG01000002">
    <property type="protein sequence ID" value="GLS42852.1"/>
    <property type="molecule type" value="Genomic_DNA"/>
</dbReference>
<sequence length="81" mass="8432">MEFTQDEVRTGLSLDACAPVGSQTPGHQLTETHGGFQALRLNMKPRATLRAQPSSGSAGPRNASSESGTFNFTGAPDLALS</sequence>
<organism evidence="2 3">
    <name type="scientific">Methylobacterium brachythecii</name>
    <dbReference type="NCBI Taxonomy" id="1176177"/>
    <lineage>
        <taxon>Bacteria</taxon>
        <taxon>Pseudomonadati</taxon>
        <taxon>Pseudomonadota</taxon>
        <taxon>Alphaproteobacteria</taxon>
        <taxon>Hyphomicrobiales</taxon>
        <taxon>Methylobacteriaceae</taxon>
        <taxon>Methylobacterium</taxon>
    </lineage>
</organism>
<dbReference type="Proteomes" id="UP001156881">
    <property type="component" value="Unassembled WGS sequence"/>
</dbReference>
<reference evidence="3" key="1">
    <citation type="journal article" date="2019" name="Int. J. Syst. Evol. Microbiol.">
        <title>The Global Catalogue of Microorganisms (GCM) 10K type strain sequencing project: providing services to taxonomists for standard genome sequencing and annotation.</title>
        <authorList>
            <consortium name="The Broad Institute Genomics Platform"/>
            <consortium name="The Broad Institute Genome Sequencing Center for Infectious Disease"/>
            <person name="Wu L."/>
            <person name="Ma J."/>
        </authorList>
    </citation>
    <scope>NUCLEOTIDE SEQUENCE [LARGE SCALE GENOMIC DNA]</scope>
    <source>
        <strain evidence="3">NBRC 107710</strain>
    </source>
</reference>
<evidence type="ECO:0000256" key="1">
    <source>
        <dbReference type="SAM" id="MobiDB-lite"/>
    </source>
</evidence>
<gene>
    <name evidence="2" type="ORF">GCM10007884_08370</name>
</gene>
<accession>A0ABQ6CXN4</accession>